<feature type="transmembrane region" description="Helical" evidence="6">
    <location>
        <begin position="136"/>
        <end position="163"/>
    </location>
</feature>
<evidence type="ECO:0000256" key="2">
    <source>
        <dbReference type="ARBA" id="ARBA00022475"/>
    </source>
</evidence>
<dbReference type="PANTHER" id="PTHR30213">
    <property type="entry name" value="INNER MEMBRANE PROTEIN YHJD"/>
    <property type="match status" value="1"/>
</dbReference>
<name>A0A429ZKJ9_9ENTE</name>
<dbReference type="OrthoDB" id="9775903at2"/>
<evidence type="ECO:0000256" key="4">
    <source>
        <dbReference type="ARBA" id="ARBA00022989"/>
    </source>
</evidence>
<keyword evidence="8" id="KW-1185">Reference proteome</keyword>
<protein>
    <submittedName>
        <fullName evidence="7">Ribonuclease BN</fullName>
    </submittedName>
</protein>
<feature type="transmembrane region" description="Helical" evidence="6">
    <location>
        <begin position="247"/>
        <end position="271"/>
    </location>
</feature>
<keyword evidence="5 6" id="KW-0472">Membrane</keyword>
<evidence type="ECO:0000256" key="5">
    <source>
        <dbReference type="ARBA" id="ARBA00023136"/>
    </source>
</evidence>
<dbReference type="GeneID" id="98568863"/>
<evidence type="ECO:0000256" key="6">
    <source>
        <dbReference type="SAM" id="Phobius"/>
    </source>
</evidence>
<feature type="transmembrane region" description="Helical" evidence="6">
    <location>
        <begin position="36"/>
        <end position="58"/>
    </location>
</feature>
<keyword evidence="2" id="KW-1003">Cell membrane</keyword>
<accession>A0A429ZKJ9</accession>
<gene>
    <name evidence="7" type="ORF">CBF35_10800</name>
</gene>
<dbReference type="GO" id="GO:0005886">
    <property type="term" value="C:plasma membrane"/>
    <property type="evidence" value="ECO:0007669"/>
    <property type="project" value="UniProtKB-SubCell"/>
</dbReference>
<dbReference type="RefSeq" id="WP_126781015.1">
    <property type="nucleotide sequence ID" value="NZ_CAUQJP010000052.1"/>
</dbReference>
<organism evidence="7 8">
    <name type="scientific">Vagococcus salmoninarum</name>
    <dbReference type="NCBI Taxonomy" id="2739"/>
    <lineage>
        <taxon>Bacteria</taxon>
        <taxon>Bacillati</taxon>
        <taxon>Bacillota</taxon>
        <taxon>Bacilli</taxon>
        <taxon>Lactobacillales</taxon>
        <taxon>Enterococcaceae</taxon>
        <taxon>Vagococcus</taxon>
    </lineage>
</organism>
<reference evidence="7 8" key="1">
    <citation type="submission" date="2017-05" db="EMBL/GenBank/DDBJ databases">
        <title>Vagococcus spp. assemblies.</title>
        <authorList>
            <person name="Gulvik C.A."/>
        </authorList>
    </citation>
    <scope>NUCLEOTIDE SEQUENCE [LARGE SCALE GENOMIC DNA]</scope>
    <source>
        <strain evidence="7 8">NCFB 2777</strain>
    </source>
</reference>
<evidence type="ECO:0000313" key="8">
    <source>
        <dbReference type="Proteomes" id="UP000287239"/>
    </source>
</evidence>
<comment type="subcellular location">
    <subcellularLocation>
        <location evidence="1">Cell membrane</location>
        <topology evidence="1">Multi-pass membrane protein</topology>
    </subcellularLocation>
</comment>
<dbReference type="InterPro" id="IPR017039">
    <property type="entry name" value="Virul_fac_BrkB"/>
</dbReference>
<dbReference type="PANTHER" id="PTHR30213:SF0">
    <property type="entry name" value="UPF0761 MEMBRANE PROTEIN YIHY"/>
    <property type="match status" value="1"/>
</dbReference>
<keyword evidence="3 6" id="KW-0812">Transmembrane</keyword>
<proteinExistence type="predicted"/>
<dbReference type="Proteomes" id="UP000287239">
    <property type="component" value="Unassembled WGS sequence"/>
</dbReference>
<comment type="caution">
    <text evidence="7">The sequence shown here is derived from an EMBL/GenBank/DDBJ whole genome shotgun (WGS) entry which is preliminary data.</text>
</comment>
<evidence type="ECO:0000313" key="7">
    <source>
        <dbReference type="EMBL" id="RST94193.1"/>
    </source>
</evidence>
<sequence>MGALKKLSNNEKIKRFIQTVLGRVKEAEIGPSAATIAYYLLLSLFPLIIAVGNILPYLNINPETVLPYIQSMLPESIFKMLEGTIRSLLETSNGGLLSLSAVATLWGASRSINALQNSLNKVYGVTRRSNMLLTRLFSFGAIFMFLVAVMLLAIVFTLGQSVLDYILPILNLPGTISGLFGTLKWPVTMISLFLTMSLIYSYLPNAKVRVRSVLPGALFSTIGWMALTQFFGLYTKYFSNGFSSYGLIGGFIVFMLWLDFAATVIILGGVINAVTEEYTNGEIEARESRIPDKLTQIIKQTKKEKS</sequence>
<dbReference type="AlphaFoldDB" id="A0A429ZKJ9"/>
<dbReference type="PIRSF" id="PIRSF035875">
    <property type="entry name" value="RNase_BN"/>
    <property type="match status" value="1"/>
</dbReference>
<dbReference type="NCBIfam" id="TIGR00765">
    <property type="entry name" value="yihY_not_rbn"/>
    <property type="match status" value="1"/>
</dbReference>
<keyword evidence="4 6" id="KW-1133">Transmembrane helix</keyword>
<evidence type="ECO:0000256" key="3">
    <source>
        <dbReference type="ARBA" id="ARBA00022692"/>
    </source>
</evidence>
<feature type="transmembrane region" description="Helical" evidence="6">
    <location>
        <begin position="183"/>
        <end position="203"/>
    </location>
</feature>
<dbReference type="Pfam" id="PF03631">
    <property type="entry name" value="Virul_fac_BrkB"/>
    <property type="match status" value="1"/>
</dbReference>
<feature type="transmembrane region" description="Helical" evidence="6">
    <location>
        <begin position="215"/>
        <end position="235"/>
    </location>
</feature>
<evidence type="ECO:0000256" key="1">
    <source>
        <dbReference type="ARBA" id="ARBA00004651"/>
    </source>
</evidence>
<dbReference type="EMBL" id="NGJU01000016">
    <property type="protein sequence ID" value="RST94193.1"/>
    <property type="molecule type" value="Genomic_DNA"/>
</dbReference>